<proteinExistence type="predicted"/>
<reference evidence="1 2" key="1">
    <citation type="journal article" date="2023" name="Sci. Data">
        <title>Genome assembly of the Korean intertidal mud-creeper Batillaria attramentaria.</title>
        <authorList>
            <person name="Patra A.K."/>
            <person name="Ho P.T."/>
            <person name="Jun S."/>
            <person name="Lee S.J."/>
            <person name="Kim Y."/>
            <person name="Won Y.J."/>
        </authorList>
    </citation>
    <scope>NUCLEOTIDE SEQUENCE [LARGE SCALE GENOMIC DNA]</scope>
    <source>
        <strain evidence="1">Wonlab-2016</strain>
    </source>
</reference>
<comment type="caution">
    <text evidence="1">The sequence shown here is derived from an EMBL/GenBank/DDBJ whole genome shotgun (WGS) entry which is preliminary data.</text>
</comment>
<accession>A0ABD0KFP4</accession>
<dbReference type="EMBL" id="JACVVK020000184">
    <property type="protein sequence ID" value="KAK7486038.1"/>
    <property type="molecule type" value="Genomic_DNA"/>
</dbReference>
<dbReference type="Proteomes" id="UP001519460">
    <property type="component" value="Unassembled WGS sequence"/>
</dbReference>
<evidence type="ECO:0000313" key="1">
    <source>
        <dbReference type="EMBL" id="KAK7486038.1"/>
    </source>
</evidence>
<dbReference type="AlphaFoldDB" id="A0ABD0KFP4"/>
<sequence length="87" mass="9666">MFCRCPCLPRSVPQYDEAAGWCLRQIRQDPSIQPCLVCADIKLVARTIRMGAARKKLASGCVLWLTISPLYSPEVPTKTRGEEIATS</sequence>
<organism evidence="1 2">
    <name type="scientific">Batillaria attramentaria</name>
    <dbReference type="NCBI Taxonomy" id="370345"/>
    <lineage>
        <taxon>Eukaryota</taxon>
        <taxon>Metazoa</taxon>
        <taxon>Spiralia</taxon>
        <taxon>Lophotrochozoa</taxon>
        <taxon>Mollusca</taxon>
        <taxon>Gastropoda</taxon>
        <taxon>Caenogastropoda</taxon>
        <taxon>Sorbeoconcha</taxon>
        <taxon>Cerithioidea</taxon>
        <taxon>Batillariidae</taxon>
        <taxon>Batillaria</taxon>
    </lineage>
</organism>
<gene>
    <name evidence="1" type="ORF">BaRGS_00022647</name>
</gene>
<keyword evidence="2" id="KW-1185">Reference proteome</keyword>
<name>A0ABD0KFP4_9CAEN</name>
<protein>
    <submittedName>
        <fullName evidence="1">Uncharacterized protein</fullName>
    </submittedName>
</protein>
<evidence type="ECO:0000313" key="2">
    <source>
        <dbReference type="Proteomes" id="UP001519460"/>
    </source>
</evidence>